<keyword evidence="3" id="KW-0158">Chromosome</keyword>
<evidence type="ECO:0000256" key="1">
    <source>
        <dbReference type="ARBA" id="ARBA00004584"/>
    </source>
</evidence>
<dbReference type="GO" id="GO:0000779">
    <property type="term" value="C:condensed chromosome, centromeric region"/>
    <property type="evidence" value="ECO:0007669"/>
    <property type="project" value="UniProtKB-ARBA"/>
</dbReference>
<evidence type="ECO:0000313" key="14">
    <source>
        <dbReference type="Proteomes" id="UP001370758"/>
    </source>
</evidence>
<evidence type="ECO:0000256" key="8">
    <source>
        <dbReference type="ARBA" id="ARBA00023328"/>
    </source>
</evidence>
<keyword evidence="5" id="KW-0159">Chromosome partition</keyword>
<keyword evidence="7" id="KW-0131">Cell cycle</keyword>
<evidence type="ECO:0000256" key="7">
    <source>
        <dbReference type="ARBA" id="ARBA00023306"/>
    </source>
</evidence>
<evidence type="ECO:0000256" key="6">
    <source>
        <dbReference type="ARBA" id="ARBA00023054"/>
    </source>
</evidence>
<sequence length="682" mass="75710">MAKLSIVNQQPGLDDLESLKRRYQRQNRELARANATQQQTISALSSEISQQSTENLRLRAEIISLQKQLDERDAQGSMPVSAKAKTLLQEKLAEITGLINELSEDVSDRQTRLINQQFPLAVKPDLSNRERPEGFLADIPEYNERVQPTTPRRPFVCLGPRVDAIVRAAEEGSPIKDYYFPLQELNSGMFDVRPRRKRNSSSSELLTASKTATSSLNVDSQINAATSPQKRKWDSALTTEELDAILRSPMVKDPEALRATTPPQTDSEEVKMTLLPTAVKEYKDSDNEAPVKKDIFSAVSPVKLDLATASRFLSSNRRSMENVRDLVNRPTPELELTPEPEIEIEVESVPSPLGPAPVLVSQVESRRALEPKSTNVHVGLSPAKLPTVADFEYVKKDKTSPRDRESVKKASRISSKPIVVQGIENDTAVEEKVVGAERGRRTRGVAVNYALPALNKKMRRDTEALVDAVTGIKPKRRTSTADDGAVEDIERRTSKMSIHHDAKRETGRPRDIPDRSGSRMSEQELEKMMTERVRDTETERDRDRDARMREARRDLYDFTTANSSATEALDITRRTSLGSHQRRTSGGLAGISAISASKRDGEKPTTTTSASSTASATGNVKSASDIIEERRRRRATLAATGTSTTTATAGEVKARKSVEFASSVLDRERSGVTDRRRRSMVV</sequence>
<evidence type="ECO:0000256" key="5">
    <source>
        <dbReference type="ARBA" id="ARBA00022829"/>
    </source>
</evidence>
<evidence type="ECO:0000259" key="11">
    <source>
        <dbReference type="Pfam" id="PF07557"/>
    </source>
</evidence>
<reference evidence="13 14" key="1">
    <citation type="submission" date="2023-08" db="EMBL/GenBank/DDBJ databases">
        <authorList>
            <person name="Palmer J.M."/>
        </authorList>
    </citation>
    <scope>NUCLEOTIDE SEQUENCE [LARGE SCALE GENOMIC DNA]</scope>
    <source>
        <strain evidence="13 14">TWF481</strain>
    </source>
</reference>
<evidence type="ECO:0000313" key="13">
    <source>
        <dbReference type="EMBL" id="KAK6510024.1"/>
    </source>
</evidence>
<dbReference type="Proteomes" id="UP001370758">
    <property type="component" value="Unassembled WGS sequence"/>
</dbReference>
<comment type="caution">
    <text evidence="13">The sequence shown here is derived from an EMBL/GenBank/DDBJ whole genome shotgun (WGS) entry which is preliminary data.</text>
</comment>
<gene>
    <name evidence="13" type="ORF">TWF481_004737</name>
</gene>
<comment type="similarity">
    <text evidence="2">Belongs to the shugoshin family.</text>
</comment>
<evidence type="ECO:0000256" key="2">
    <source>
        <dbReference type="ARBA" id="ARBA00010845"/>
    </source>
</evidence>
<feature type="compositionally biased region" description="Low complexity" evidence="10">
    <location>
        <begin position="605"/>
        <end position="617"/>
    </location>
</feature>
<feature type="region of interest" description="Disordered" evidence="10">
    <location>
        <begin position="247"/>
        <end position="267"/>
    </location>
</feature>
<feature type="region of interest" description="Disordered" evidence="10">
    <location>
        <begin position="567"/>
        <end position="629"/>
    </location>
</feature>
<evidence type="ECO:0000256" key="4">
    <source>
        <dbReference type="ARBA" id="ARBA00022618"/>
    </source>
</evidence>
<accession>A0AAV9WMF7</accession>
<keyword evidence="14" id="KW-1185">Reference proteome</keyword>
<keyword evidence="6 9" id="KW-0175">Coiled coil</keyword>
<feature type="region of interest" description="Disordered" evidence="10">
    <location>
        <begin position="495"/>
        <end position="548"/>
    </location>
</feature>
<protein>
    <recommendedName>
        <fullName evidence="15">Shugoshin C-terminal domain-containing protein</fullName>
    </recommendedName>
</protein>
<proteinExistence type="inferred from homology"/>
<dbReference type="GO" id="GO:0045132">
    <property type="term" value="P:meiotic chromosome segregation"/>
    <property type="evidence" value="ECO:0007669"/>
    <property type="project" value="InterPro"/>
</dbReference>
<dbReference type="InterPro" id="IPR011515">
    <property type="entry name" value="Shugoshin_C"/>
</dbReference>
<dbReference type="EMBL" id="JAVHJL010000002">
    <property type="protein sequence ID" value="KAK6510024.1"/>
    <property type="molecule type" value="Genomic_DNA"/>
</dbReference>
<evidence type="ECO:0000256" key="9">
    <source>
        <dbReference type="SAM" id="Coils"/>
    </source>
</evidence>
<dbReference type="InterPro" id="IPR011516">
    <property type="entry name" value="Shugoshin_N"/>
</dbReference>
<dbReference type="AlphaFoldDB" id="A0AAV9WMF7"/>
<evidence type="ECO:0008006" key="15">
    <source>
        <dbReference type="Google" id="ProtNLM"/>
    </source>
</evidence>
<evidence type="ECO:0000259" key="12">
    <source>
        <dbReference type="Pfam" id="PF07558"/>
    </source>
</evidence>
<dbReference type="GO" id="GO:0005634">
    <property type="term" value="C:nucleus"/>
    <property type="evidence" value="ECO:0007669"/>
    <property type="project" value="InterPro"/>
</dbReference>
<feature type="coiled-coil region" evidence="9">
    <location>
        <begin position="13"/>
        <end position="105"/>
    </location>
</feature>
<dbReference type="Pfam" id="PF07557">
    <property type="entry name" value="Shugoshin_C"/>
    <property type="match status" value="1"/>
</dbReference>
<keyword evidence="8" id="KW-0137">Centromere</keyword>
<feature type="domain" description="Shugoshin N-terminal coiled-coil" evidence="12">
    <location>
        <begin position="19"/>
        <end position="63"/>
    </location>
</feature>
<dbReference type="Pfam" id="PF07558">
    <property type="entry name" value="Shugoshin_N"/>
    <property type="match status" value="1"/>
</dbReference>
<organism evidence="13 14">
    <name type="scientific">Arthrobotrys musiformis</name>
    <dbReference type="NCBI Taxonomy" id="47236"/>
    <lineage>
        <taxon>Eukaryota</taxon>
        <taxon>Fungi</taxon>
        <taxon>Dikarya</taxon>
        <taxon>Ascomycota</taxon>
        <taxon>Pezizomycotina</taxon>
        <taxon>Orbiliomycetes</taxon>
        <taxon>Orbiliales</taxon>
        <taxon>Orbiliaceae</taxon>
        <taxon>Arthrobotrys</taxon>
    </lineage>
</organism>
<evidence type="ECO:0000256" key="3">
    <source>
        <dbReference type="ARBA" id="ARBA00022454"/>
    </source>
</evidence>
<keyword evidence="4" id="KW-0132">Cell division</keyword>
<name>A0AAV9WMF7_9PEZI</name>
<dbReference type="GO" id="GO:0051301">
    <property type="term" value="P:cell division"/>
    <property type="evidence" value="ECO:0007669"/>
    <property type="project" value="UniProtKB-KW"/>
</dbReference>
<comment type="subcellular location">
    <subcellularLocation>
        <location evidence="1">Chromosome</location>
        <location evidence="1">Centromere</location>
    </subcellularLocation>
</comment>
<evidence type="ECO:0000256" key="10">
    <source>
        <dbReference type="SAM" id="MobiDB-lite"/>
    </source>
</evidence>
<feature type="domain" description="Shugoshin C-terminal" evidence="11">
    <location>
        <begin position="438"/>
        <end position="460"/>
    </location>
</feature>